<accession>A0ABU0DSU7</accession>
<proteinExistence type="predicted"/>
<evidence type="ECO:0000313" key="1">
    <source>
        <dbReference type="EMBL" id="MDQ0351509.1"/>
    </source>
</evidence>
<evidence type="ECO:0000313" key="2">
    <source>
        <dbReference type="Proteomes" id="UP001236723"/>
    </source>
</evidence>
<protein>
    <submittedName>
        <fullName evidence="1">Uncharacterized protein</fullName>
    </submittedName>
</protein>
<sequence length="331" mass="39420">MQNYTNILIYQTEEGNTKIDVRLENETVWMTQKAIAELYQTSSQNITLHIKKIYEECELQEEATCKYYLQVQNEGSREIKRKAKHYNLEMIIAIGYRVRSHRGTQFRQWATERLNEYLVKGFTMDDERLKEMRNFGQDYFDELLERIRDIRASEKRFYNKITDIYSTSVDYDPRAEITQEFFATVQNKLHFAIHGQTAAELIANRASAQEENMGLTSWKGDKVRKPDVTVAKNYLNEKELKSLNRIVTMYLDYAEDQAERQRPMYMKDWISKLNAFLQFNERDILENAGKVSKTVADQIAIEQYEKYNENRLEQNTKDDFDDFVEKNQLKK</sequence>
<comment type="caution">
    <text evidence="1">The sequence shown here is derived from an EMBL/GenBank/DDBJ whole genome shotgun (WGS) entry which is preliminary data.</text>
</comment>
<dbReference type="InterPro" id="IPR011204">
    <property type="entry name" value="Virulence_RhuM-like"/>
</dbReference>
<dbReference type="PIRSF" id="PIRSF015268">
    <property type="entry name" value="Virulence_RhuM"/>
    <property type="match status" value="1"/>
</dbReference>
<dbReference type="RefSeq" id="WP_307067294.1">
    <property type="nucleotide sequence ID" value="NZ_JAUSUP010000002.1"/>
</dbReference>
<dbReference type="EMBL" id="JAUSUP010000002">
    <property type="protein sequence ID" value="MDQ0351509.1"/>
    <property type="molecule type" value="Genomic_DNA"/>
</dbReference>
<name>A0ABU0DSU7_9BACI</name>
<gene>
    <name evidence="1" type="ORF">J2R98_001323</name>
</gene>
<dbReference type="Proteomes" id="UP001236723">
    <property type="component" value="Unassembled WGS sequence"/>
</dbReference>
<organism evidence="1 2">
    <name type="scientific">Alkalibacillus filiformis</name>
    <dbReference type="NCBI Taxonomy" id="200990"/>
    <lineage>
        <taxon>Bacteria</taxon>
        <taxon>Bacillati</taxon>
        <taxon>Bacillota</taxon>
        <taxon>Bacilli</taxon>
        <taxon>Bacillales</taxon>
        <taxon>Bacillaceae</taxon>
        <taxon>Alkalibacillus</taxon>
    </lineage>
</organism>
<dbReference type="PANTHER" id="PTHR35810:SF1">
    <property type="entry name" value="CYTOPLASMIC PROTEIN"/>
    <property type="match status" value="1"/>
</dbReference>
<dbReference type="PANTHER" id="PTHR35810">
    <property type="entry name" value="CYTOPLASMIC PROTEIN-RELATED"/>
    <property type="match status" value="1"/>
</dbReference>
<dbReference type="Pfam" id="PF13310">
    <property type="entry name" value="Virulence_RhuM"/>
    <property type="match status" value="1"/>
</dbReference>
<reference evidence="1 2" key="1">
    <citation type="submission" date="2023-07" db="EMBL/GenBank/DDBJ databases">
        <title>Genomic Encyclopedia of Type Strains, Phase IV (KMG-IV): sequencing the most valuable type-strain genomes for metagenomic binning, comparative biology and taxonomic classification.</title>
        <authorList>
            <person name="Goeker M."/>
        </authorList>
    </citation>
    <scope>NUCLEOTIDE SEQUENCE [LARGE SCALE GENOMIC DNA]</scope>
    <source>
        <strain evidence="1 2">DSM 15448</strain>
    </source>
</reference>
<keyword evidence="2" id="KW-1185">Reference proteome</keyword>